<sequence length="305" mass="31973">MLAAFVPIWFLVGCGYGAARFKLLGDGAARVLTSYAFFIAMPAVLFTNLASARLDRIPLRALLSLASGTVLVGLVGILVARWFFRDRAAGQIMTGMASGYLNSGNLGIPVAVHVLGDTLLIAAVMIFQTAIVTPLFLLAMDAATGAGNGRRRVRLWLAPFRNPIVVASLSGLALNAAGVDLPGLVEQPLKLLGASAVPVALVALGMTLYMPGGSRPKRHWGQVSIISGLKTVAHPLLAYAVARFGFGLDGEALFAVTLFAALPAAQLIFVYADRYRTKVAVARDVVIVSSVASIVVLTGIALGFR</sequence>
<dbReference type="eggNOG" id="COG0679">
    <property type="taxonomic scope" value="Bacteria"/>
</dbReference>
<keyword evidence="4" id="KW-1003">Cell membrane</keyword>
<feature type="transmembrane region" description="Helical" evidence="8">
    <location>
        <begin position="160"/>
        <end position="179"/>
    </location>
</feature>
<evidence type="ECO:0000313" key="10">
    <source>
        <dbReference type="Proteomes" id="UP000000844"/>
    </source>
</evidence>
<dbReference type="AlphaFoldDB" id="D3Q4Y6"/>
<dbReference type="Gene3D" id="1.20.1530.20">
    <property type="match status" value="1"/>
</dbReference>
<comment type="subcellular location">
    <subcellularLocation>
        <location evidence="1">Cell membrane</location>
        <topology evidence="1">Multi-pass membrane protein</topology>
    </subcellularLocation>
</comment>
<dbReference type="GO" id="GO:0005886">
    <property type="term" value="C:plasma membrane"/>
    <property type="evidence" value="ECO:0007669"/>
    <property type="project" value="UniProtKB-SubCell"/>
</dbReference>
<dbReference type="PANTHER" id="PTHR36838:SF1">
    <property type="entry name" value="SLR1864 PROTEIN"/>
    <property type="match status" value="1"/>
</dbReference>
<evidence type="ECO:0000256" key="6">
    <source>
        <dbReference type="ARBA" id="ARBA00022989"/>
    </source>
</evidence>
<evidence type="ECO:0000256" key="1">
    <source>
        <dbReference type="ARBA" id="ARBA00004651"/>
    </source>
</evidence>
<accession>D3Q4Y6</accession>
<keyword evidence="5 8" id="KW-0812">Transmembrane</keyword>
<name>D3Q4Y6_STANL</name>
<keyword evidence="3" id="KW-0813">Transport</keyword>
<dbReference type="HOGENOM" id="CLU_056175_2_2_11"/>
<dbReference type="InterPro" id="IPR038770">
    <property type="entry name" value="Na+/solute_symporter_sf"/>
</dbReference>
<proteinExistence type="inferred from homology"/>
<feature type="transmembrane region" description="Helical" evidence="8">
    <location>
        <begin position="284"/>
        <end position="304"/>
    </location>
</feature>
<keyword evidence="6 8" id="KW-1133">Transmembrane helix</keyword>
<evidence type="ECO:0000256" key="5">
    <source>
        <dbReference type="ARBA" id="ARBA00022692"/>
    </source>
</evidence>
<evidence type="ECO:0000313" key="9">
    <source>
        <dbReference type="EMBL" id="ADD42166.1"/>
    </source>
</evidence>
<dbReference type="Proteomes" id="UP000000844">
    <property type="component" value="Chromosome"/>
</dbReference>
<keyword evidence="7 8" id="KW-0472">Membrane</keyword>
<keyword evidence="10" id="KW-1185">Reference proteome</keyword>
<feature type="transmembrane region" description="Helical" evidence="8">
    <location>
        <begin position="62"/>
        <end position="84"/>
    </location>
</feature>
<evidence type="ECO:0000256" key="2">
    <source>
        <dbReference type="ARBA" id="ARBA00010145"/>
    </source>
</evidence>
<feature type="transmembrane region" description="Helical" evidence="8">
    <location>
        <begin position="252"/>
        <end position="272"/>
    </location>
</feature>
<dbReference type="GO" id="GO:0055085">
    <property type="term" value="P:transmembrane transport"/>
    <property type="evidence" value="ECO:0007669"/>
    <property type="project" value="InterPro"/>
</dbReference>
<reference evidence="9 10" key="1">
    <citation type="journal article" date="2009" name="Stand. Genomic Sci.">
        <title>Complete genome sequence of Stackebrandtia nassauensis type strain (LLR-40K-21).</title>
        <authorList>
            <person name="Munk C."/>
            <person name="Lapidus A."/>
            <person name="Copeland A."/>
            <person name="Jando M."/>
            <person name="Mayilraj S."/>
            <person name="Glavina Del Rio T."/>
            <person name="Nolan M."/>
            <person name="Chen F."/>
            <person name="Lucas S."/>
            <person name="Tice H."/>
            <person name="Cheng J.F."/>
            <person name="Han C."/>
            <person name="Detter J.C."/>
            <person name="Bruce D."/>
            <person name="Goodwin L."/>
            <person name="Chain P."/>
            <person name="Pitluck S."/>
            <person name="Goker M."/>
            <person name="Ovchinikova G."/>
            <person name="Pati A."/>
            <person name="Ivanova N."/>
            <person name="Mavromatis K."/>
            <person name="Chen A."/>
            <person name="Palaniappan K."/>
            <person name="Land M."/>
            <person name="Hauser L."/>
            <person name="Chang Y.J."/>
            <person name="Jeffries C.D."/>
            <person name="Bristow J."/>
            <person name="Eisen J.A."/>
            <person name="Markowitz V."/>
            <person name="Hugenholtz P."/>
            <person name="Kyrpides N.C."/>
            <person name="Klenk H.P."/>
        </authorList>
    </citation>
    <scope>NUCLEOTIDE SEQUENCE [LARGE SCALE GENOMIC DNA]</scope>
    <source>
        <strain evidence="10">DSM 44728 / CIP 108903 / NRRL B-16338 / NBRC 102104 / LLR-40K-21</strain>
    </source>
</reference>
<organism evidence="9 10">
    <name type="scientific">Stackebrandtia nassauensis (strain DSM 44728 / CIP 108903 / NRRL B-16338 / NBRC 102104 / LLR-40K-21)</name>
    <dbReference type="NCBI Taxonomy" id="446470"/>
    <lineage>
        <taxon>Bacteria</taxon>
        <taxon>Bacillati</taxon>
        <taxon>Actinomycetota</taxon>
        <taxon>Actinomycetes</taxon>
        <taxon>Glycomycetales</taxon>
        <taxon>Glycomycetaceae</taxon>
        <taxon>Stackebrandtia</taxon>
    </lineage>
</organism>
<dbReference type="KEGG" id="sna:Snas_2483"/>
<protein>
    <submittedName>
        <fullName evidence="9">Auxin Efflux Carrier</fullName>
    </submittedName>
</protein>
<dbReference type="InterPro" id="IPR004776">
    <property type="entry name" value="Mem_transp_PIN-like"/>
</dbReference>
<gene>
    <name evidence="9" type="ordered locus">Snas_2483</name>
</gene>
<feature type="transmembrane region" description="Helical" evidence="8">
    <location>
        <begin position="27"/>
        <end position="50"/>
    </location>
</feature>
<dbReference type="Pfam" id="PF03547">
    <property type="entry name" value="Mem_trans"/>
    <property type="match status" value="2"/>
</dbReference>
<dbReference type="EMBL" id="CP001778">
    <property type="protein sequence ID" value="ADD42166.1"/>
    <property type="molecule type" value="Genomic_DNA"/>
</dbReference>
<evidence type="ECO:0000256" key="7">
    <source>
        <dbReference type="ARBA" id="ARBA00023136"/>
    </source>
</evidence>
<dbReference type="PANTHER" id="PTHR36838">
    <property type="entry name" value="AUXIN EFFLUX CARRIER FAMILY PROTEIN"/>
    <property type="match status" value="1"/>
</dbReference>
<feature type="transmembrane region" description="Helical" evidence="8">
    <location>
        <begin position="223"/>
        <end position="246"/>
    </location>
</feature>
<feature type="transmembrane region" description="Helical" evidence="8">
    <location>
        <begin position="119"/>
        <end position="139"/>
    </location>
</feature>
<dbReference type="RefSeq" id="WP_013017737.1">
    <property type="nucleotide sequence ID" value="NC_013947.1"/>
</dbReference>
<comment type="similarity">
    <text evidence="2">Belongs to the auxin efflux carrier (TC 2.A.69) family.</text>
</comment>
<evidence type="ECO:0000256" key="3">
    <source>
        <dbReference type="ARBA" id="ARBA00022448"/>
    </source>
</evidence>
<dbReference type="STRING" id="446470.Snas_2483"/>
<evidence type="ECO:0000256" key="8">
    <source>
        <dbReference type="SAM" id="Phobius"/>
    </source>
</evidence>
<feature type="transmembrane region" description="Helical" evidence="8">
    <location>
        <begin position="191"/>
        <end position="211"/>
    </location>
</feature>
<dbReference type="OrthoDB" id="5405318at2"/>
<evidence type="ECO:0000256" key="4">
    <source>
        <dbReference type="ARBA" id="ARBA00022475"/>
    </source>
</evidence>